<protein>
    <submittedName>
        <fullName evidence="1">Uncharacterized protein</fullName>
    </submittedName>
</protein>
<dbReference type="AlphaFoldDB" id="A0A0C3PHZ9"/>
<dbReference type="InParanoid" id="A0A0C3PHZ9"/>
<dbReference type="Gene3D" id="3.30.420.10">
    <property type="entry name" value="Ribonuclease H-like superfamily/Ribonuclease H"/>
    <property type="match status" value="1"/>
</dbReference>
<keyword evidence="2" id="KW-1185">Reference proteome</keyword>
<dbReference type="PANTHER" id="PTHR35871:SF1">
    <property type="entry name" value="CXC1-LIKE CYSTEINE CLUSTER ASSOCIATED WITH KDZ TRANSPOSASES DOMAIN-CONTAINING PROTEIN"/>
    <property type="match status" value="1"/>
</dbReference>
<evidence type="ECO:0000313" key="1">
    <source>
        <dbReference type="EMBL" id="KIO07674.1"/>
    </source>
</evidence>
<dbReference type="PANTHER" id="PTHR35871">
    <property type="entry name" value="EXPRESSED PROTEIN"/>
    <property type="match status" value="1"/>
</dbReference>
<proteinExistence type="predicted"/>
<dbReference type="EMBL" id="KN831959">
    <property type="protein sequence ID" value="KIO07674.1"/>
    <property type="molecule type" value="Genomic_DNA"/>
</dbReference>
<evidence type="ECO:0000313" key="2">
    <source>
        <dbReference type="Proteomes" id="UP000054217"/>
    </source>
</evidence>
<dbReference type="HOGENOM" id="CLU_005726_1_0_1"/>
<reference evidence="1 2" key="1">
    <citation type="submission" date="2014-04" db="EMBL/GenBank/DDBJ databases">
        <authorList>
            <consortium name="DOE Joint Genome Institute"/>
            <person name="Kuo A."/>
            <person name="Kohler A."/>
            <person name="Costa M.D."/>
            <person name="Nagy L.G."/>
            <person name="Floudas D."/>
            <person name="Copeland A."/>
            <person name="Barry K.W."/>
            <person name="Cichocki N."/>
            <person name="Veneault-Fourrey C."/>
            <person name="LaButti K."/>
            <person name="Lindquist E.A."/>
            <person name="Lipzen A."/>
            <person name="Lundell T."/>
            <person name="Morin E."/>
            <person name="Murat C."/>
            <person name="Sun H."/>
            <person name="Tunlid A."/>
            <person name="Henrissat B."/>
            <person name="Grigoriev I.V."/>
            <person name="Hibbett D.S."/>
            <person name="Martin F."/>
            <person name="Nordberg H.P."/>
            <person name="Cantor M.N."/>
            <person name="Hua S.X."/>
        </authorList>
    </citation>
    <scope>NUCLEOTIDE SEQUENCE [LARGE SCALE GENOMIC DNA]</scope>
    <source>
        <strain evidence="1 2">Marx 270</strain>
    </source>
</reference>
<accession>A0A0C3PHZ9</accession>
<organism evidence="1 2">
    <name type="scientific">Pisolithus tinctorius Marx 270</name>
    <dbReference type="NCBI Taxonomy" id="870435"/>
    <lineage>
        <taxon>Eukaryota</taxon>
        <taxon>Fungi</taxon>
        <taxon>Dikarya</taxon>
        <taxon>Basidiomycota</taxon>
        <taxon>Agaricomycotina</taxon>
        <taxon>Agaricomycetes</taxon>
        <taxon>Agaricomycetidae</taxon>
        <taxon>Boletales</taxon>
        <taxon>Sclerodermatineae</taxon>
        <taxon>Pisolithaceae</taxon>
        <taxon>Pisolithus</taxon>
    </lineage>
</organism>
<dbReference type="OrthoDB" id="10039611at2759"/>
<gene>
    <name evidence="1" type="ORF">M404DRAFT_135755</name>
</gene>
<dbReference type="Proteomes" id="UP000054217">
    <property type="component" value="Unassembled WGS sequence"/>
</dbReference>
<reference evidence="2" key="2">
    <citation type="submission" date="2015-01" db="EMBL/GenBank/DDBJ databases">
        <title>Evolutionary Origins and Diversification of the Mycorrhizal Mutualists.</title>
        <authorList>
            <consortium name="DOE Joint Genome Institute"/>
            <consortium name="Mycorrhizal Genomics Consortium"/>
            <person name="Kohler A."/>
            <person name="Kuo A."/>
            <person name="Nagy L.G."/>
            <person name="Floudas D."/>
            <person name="Copeland A."/>
            <person name="Barry K.W."/>
            <person name="Cichocki N."/>
            <person name="Veneault-Fourrey C."/>
            <person name="LaButti K."/>
            <person name="Lindquist E.A."/>
            <person name="Lipzen A."/>
            <person name="Lundell T."/>
            <person name="Morin E."/>
            <person name="Murat C."/>
            <person name="Riley R."/>
            <person name="Ohm R."/>
            <person name="Sun H."/>
            <person name="Tunlid A."/>
            <person name="Henrissat B."/>
            <person name="Grigoriev I.V."/>
            <person name="Hibbett D.S."/>
            <person name="Martin F."/>
        </authorList>
    </citation>
    <scope>NUCLEOTIDE SEQUENCE [LARGE SCALE GENOMIC DNA]</scope>
    <source>
        <strain evidence="2">Marx 270</strain>
    </source>
</reference>
<sequence length="523" mass="60220">MSASLLTAAGKGKPTWWARQLRAITKSYVLDRITPPTNPYGMWNSSWLEDPDIANEIHEHLQSIGKYVRAQDIVDYLDKEDVRTQFGLKKTISLATAKRWMHKMDYRWTRNFKGQYVDGHERDDVIWYCQNVFLKRWAEMEEFMHTWDPESESTDDTVFPVDSTSTPQPKKCIWFHDESTFYANDRRTAQWVHKDATATPYTKGEGASLMVADFVSADHGWLCSPDGKESARVLFKAGKARDGYFTNDDIVAQVRKAIKLAKEYFPDEDHVLVFDNATTHLKRPDTALSARKMPKQPSRKGTNWGIEVTARDATGKIIYRTDGKPSKVKVQMGNSTFKDGSPQSLYFPDGHPRTGIFKGMAIILEERGYGDMSHVRAECPGFICDPTVKHCCCRRMLYNEPDFVNVKSNLELACASEEVPVLFLPKFHCELNFIEQCWGHAKRIYRQYPSSLKEEDLERNVVNALQSVTLDHMRKYARRARRFMDAYRMGLTGRQAAWASKKYRGHRVLPHSILDEIEKANIS</sequence>
<name>A0A0C3PHZ9_PISTI</name>
<dbReference type="InterPro" id="IPR036397">
    <property type="entry name" value="RNaseH_sf"/>
</dbReference>
<dbReference type="GO" id="GO:0003676">
    <property type="term" value="F:nucleic acid binding"/>
    <property type="evidence" value="ECO:0007669"/>
    <property type="project" value="InterPro"/>
</dbReference>